<dbReference type="HAMAP" id="MF_01810">
    <property type="entry name" value="YidC_type1"/>
    <property type="match status" value="1"/>
</dbReference>
<dbReference type="InterPro" id="IPR038221">
    <property type="entry name" value="YidC_periplasmic_sf"/>
</dbReference>
<dbReference type="Pfam" id="PF14849">
    <property type="entry name" value="YidC_periplas"/>
    <property type="match status" value="1"/>
</dbReference>
<organism evidence="16 17">
    <name type="scientific">Kiloniella spongiae</name>
    <dbReference type="NCBI Taxonomy" id="1489064"/>
    <lineage>
        <taxon>Bacteria</taxon>
        <taxon>Pseudomonadati</taxon>
        <taxon>Pseudomonadota</taxon>
        <taxon>Alphaproteobacteria</taxon>
        <taxon>Rhodospirillales</taxon>
        <taxon>Kiloniellaceae</taxon>
        <taxon>Kiloniella</taxon>
    </lineage>
</organism>
<feature type="transmembrane region" description="Helical" evidence="13">
    <location>
        <begin position="368"/>
        <end position="395"/>
    </location>
</feature>
<keyword evidence="10 13" id="KW-0143">Chaperone</keyword>
<evidence type="ECO:0000256" key="6">
    <source>
        <dbReference type="ARBA" id="ARBA00022692"/>
    </source>
</evidence>
<dbReference type="PRINTS" id="PR00701">
    <property type="entry name" value="60KDINNERMP"/>
</dbReference>
<proteinExistence type="inferred from homology"/>
<gene>
    <name evidence="13" type="primary">yidC</name>
    <name evidence="16" type="ORF">WH96_02575</name>
</gene>
<dbReference type="Pfam" id="PF02096">
    <property type="entry name" value="60KD_IMP"/>
    <property type="match status" value="1"/>
</dbReference>
<dbReference type="InterPro" id="IPR028053">
    <property type="entry name" value="Membr_insert_YidC_N"/>
</dbReference>
<dbReference type="PANTHER" id="PTHR12428:SF65">
    <property type="entry name" value="CYTOCHROME C OXIDASE ASSEMBLY PROTEIN COX18, MITOCHONDRIAL"/>
    <property type="match status" value="1"/>
</dbReference>
<dbReference type="PRINTS" id="PR01900">
    <property type="entry name" value="YIDCPROTEIN"/>
</dbReference>
<dbReference type="NCBIfam" id="TIGR03592">
    <property type="entry name" value="yidC_oxa1_cterm"/>
    <property type="match status" value="1"/>
</dbReference>
<feature type="transmembrane region" description="Helical" evidence="13">
    <location>
        <begin position="540"/>
        <end position="565"/>
    </location>
</feature>
<feature type="transmembrane region" description="Helical" evidence="13">
    <location>
        <begin position="505"/>
        <end position="524"/>
    </location>
</feature>
<keyword evidence="4 13" id="KW-0813">Transport</keyword>
<feature type="domain" description="Membrane insertase YidC/Oxa/ALB C-terminal" evidence="14">
    <location>
        <begin position="377"/>
        <end position="579"/>
    </location>
</feature>
<evidence type="ECO:0000256" key="10">
    <source>
        <dbReference type="ARBA" id="ARBA00023186"/>
    </source>
</evidence>
<dbReference type="InterPro" id="IPR001708">
    <property type="entry name" value="YidC/ALB3/OXA1/COX18"/>
</dbReference>
<feature type="transmembrane region" description="Helical" evidence="13">
    <location>
        <begin position="439"/>
        <end position="459"/>
    </location>
</feature>
<name>A0A0H2MJR6_9PROT</name>
<protein>
    <recommendedName>
        <fullName evidence="3 13">Membrane protein insertase YidC</fullName>
    </recommendedName>
    <alternativeName>
        <fullName evidence="12 13">Foldase YidC</fullName>
    </alternativeName>
    <alternativeName>
        <fullName evidence="11 13">Membrane integrase YidC</fullName>
    </alternativeName>
    <alternativeName>
        <fullName evidence="13">Membrane protein YidC</fullName>
    </alternativeName>
</protein>
<dbReference type="GO" id="GO:0005886">
    <property type="term" value="C:plasma membrane"/>
    <property type="evidence" value="ECO:0007669"/>
    <property type="project" value="UniProtKB-SubCell"/>
</dbReference>
<dbReference type="CDD" id="cd19961">
    <property type="entry name" value="EcYidC-like_peri"/>
    <property type="match status" value="1"/>
</dbReference>
<evidence type="ECO:0000256" key="9">
    <source>
        <dbReference type="ARBA" id="ARBA00023136"/>
    </source>
</evidence>
<evidence type="ECO:0000256" key="3">
    <source>
        <dbReference type="ARBA" id="ARBA00015325"/>
    </source>
</evidence>
<evidence type="ECO:0000256" key="8">
    <source>
        <dbReference type="ARBA" id="ARBA00022989"/>
    </source>
</evidence>
<evidence type="ECO:0000256" key="2">
    <source>
        <dbReference type="ARBA" id="ARBA00010527"/>
    </source>
</evidence>
<evidence type="ECO:0000313" key="16">
    <source>
        <dbReference type="EMBL" id="KLN62406.1"/>
    </source>
</evidence>
<dbReference type="OrthoDB" id="9780552at2"/>
<dbReference type="AlphaFoldDB" id="A0A0H2MJR6"/>
<dbReference type="NCBIfam" id="NF002353">
    <property type="entry name" value="PRK01318.1-4"/>
    <property type="match status" value="1"/>
</dbReference>
<dbReference type="PATRIC" id="fig|1489064.4.peg.1442"/>
<feature type="domain" description="Membrane insertase YidC N-terminal" evidence="15">
    <location>
        <begin position="87"/>
        <end position="364"/>
    </location>
</feature>
<evidence type="ECO:0000256" key="13">
    <source>
        <dbReference type="HAMAP-Rule" id="MF_01810"/>
    </source>
</evidence>
<comment type="subcellular location">
    <subcellularLocation>
        <location evidence="1">Cell inner membrane</location>
        <topology evidence="1">Multi-pass membrane protein</topology>
    </subcellularLocation>
    <subcellularLocation>
        <location evidence="13">Cell membrane</location>
        <topology evidence="13">Multi-pass membrane protein</topology>
    </subcellularLocation>
</comment>
<keyword evidence="5 13" id="KW-1003">Cell membrane</keyword>
<dbReference type="STRING" id="1489064.WH96_02575"/>
<comment type="subunit">
    <text evidence="13">Interacts with the Sec translocase complex via SecD. Specifically interacts with transmembrane segments of nascent integral membrane proteins during membrane integration.</text>
</comment>
<comment type="caution">
    <text evidence="16">The sequence shown here is derived from an EMBL/GenBank/DDBJ whole genome shotgun (WGS) entry which is preliminary data.</text>
</comment>
<evidence type="ECO:0000256" key="12">
    <source>
        <dbReference type="ARBA" id="ARBA00033342"/>
    </source>
</evidence>
<dbReference type="Gene3D" id="2.70.98.90">
    <property type="match status" value="1"/>
</dbReference>
<sequence>MQNEDQRNILLAVVLSAVILFGWTFAQDYFFPPSQEQIAAREAAQQQQTQANIASDSSIPEVPGGTNNLLKLIEGRPREEALADAKRIIIDTPTVEGSISLTGGRIDDLVLKNYQTSIEEGSPNVVLLSPAQTKNPYYADFGWISSDRKLVVPDNKTVWTTTDASLTPENTVTLTWNNGSGLKFERELSIDDGYMISIKQRVVNTSDERVDLAPYSLVSRTNTPETLGYYILHEGPIGVLGGSLTEVDYSDLKEDGNVALPSTGGWLGITDKYWLTALIPDQSKEVSTRFIYSGKNGPDRYQTDYFYNVEAVAAGGTLEFSSNLFAGAKEVPLIDQYTDDLGIQDLDLAVDFGWFYYITKPFFYALHWLTGIVGNVGLSIMALTVIIKLFLFPLANKSYVSMAKMRKLQPKLVTLREKFGDDRQKLNQEMMTLYKQEKVNPMAGCLPIVIQIPIFFSLYKVLFVTLEMRQAPFYGWIHDLSVPDPTSLVNGFGLFPWGIPEADTLIAFLNIGIWPVLMGISMFLQQQLNPQPTDPVQAKVFLFMPLFFTFLLGTFPAGLVIYWTWNNLLSIIQQAVIMKKAGVPLGRTAAAETKS</sequence>
<dbReference type="GO" id="GO:0032977">
    <property type="term" value="F:membrane insertase activity"/>
    <property type="evidence" value="ECO:0007669"/>
    <property type="project" value="InterPro"/>
</dbReference>
<evidence type="ECO:0000256" key="4">
    <source>
        <dbReference type="ARBA" id="ARBA00022448"/>
    </source>
</evidence>
<reference evidence="16 17" key="1">
    <citation type="submission" date="2015-03" db="EMBL/GenBank/DDBJ databases">
        <title>Genome Sequence of Kiloniella spongiae MEBiC09566, isolated from a marine sponge.</title>
        <authorList>
            <person name="Shao Z."/>
            <person name="Wang L."/>
            <person name="Li X."/>
        </authorList>
    </citation>
    <scope>NUCLEOTIDE SEQUENCE [LARGE SCALE GENOMIC DNA]</scope>
    <source>
        <strain evidence="16 17">MEBiC09566</strain>
    </source>
</reference>
<dbReference type="CDD" id="cd20070">
    <property type="entry name" value="5TM_YidC_Alb3"/>
    <property type="match status" value="1"/>
</dbReference>
<evidence type="ECO:0000256" key="11">
    <source>
        <dbReference type="ARBA" id="ARBA00033245"/>
    </source>
</evidence>
<keyword evidence="9 13" id="KW-0472">Membrane</keyword>
<dbReference type="GO" id="GO:0015031">
    <property type="term" value="P:protein transport"/>
    <property type="evidence" value="ECO:0007669"/>
    <property type="project" value="UniProtKB-KW"/>
</dbReference>
<keyword evidence="17" id="KW-1185">Reference proteome</keyword>
<keyword evidence="6 13" id="KW-0812">Transmembrane</keyword>
<comment type="similarity">
    <text evidence="2 13">Belongs to the OXA1/ALB3/YidC family. Type 1 subfamily.</text>
</comment>
<keyword evidence="7 13" id="KW-0653">Protein transport</keyword>
<accession>A0A0H2MJR6</accession>
<dbReference type="InterPro" id="IPR047196">
    <property type="entry name" value="YidC_ALB_C"/>
</dbReference>
<dbReference type="PANTHER" id="PTHR12428">
    <property type="entry name" value="OXA1"/>
    <property type="match status" value="1"/>
</dbReference>
<dbReference type="InterPro" id="IPR019998">
    <property type="entry name" value="Membr_insert_YidC"/>
</dbReference>
<dbReference type="NCBIfam" id="TIGR03593">
    <property type="entry name" value="yidC_nterm"/>
    <property type="match status" value="1"/>
</dbReference>
<dbReference type="GO" id="GO:0051205">
    <property type="term" value="P:protein insertion into membrane"/>
    <property type="evidence" value="ECO:0007669"/>
    <property type="project" value="TreeGrafter"/>
</dbReference>
<evidence type="ECO:0000259" key="15">
    <source>
        <dbReference type="Pfam" id="PF14849"/>
    </source>
</evidence>
<evidence type="ECO:0000313" key="17">
    <source>
        <dbReference type="Proteomes" id="UP000035444"/>
    </source>
</evidence>
<dbReference type="Proteomes" id="UP000035444">
    <property type="component" value="Unassembled WGS sequence"/>
</dbReference>
<evidence type="ECO:0000256" key="7">
    <source>
        <dbReference type="ARBA" id="ARBA00022927"/>
    </source>
</evidence>
<evidence type="ECO:0000256" key="1">
    <source>
        <dbReference type="ARBA" id="ARBA00004429"/>
    </source>
</evidence>
<keyword evidence="8 13" id="KW-1133">Transmembrane helix</keyword>
<dbReference type="EMBL" id="LAQL01000002">
    <property type="protein sequence ID" value="KLN62406.1"/>
    <property type="molecule type" value="Genomic_DNA"/>
</dbReference>
<comment type="function">
    <text evidence="13">Required for the insertion and/or proper folding and/or complex formation of integral membrane proteins into the membrane. Involved in integration of membrane proteins that insert both dependently and independently of the Sec translocase complex, as well as at least some lipoproteins. Aids folding of multispanning membrane proteins.</text>
</comment>
<evidence type="ECO:0000259" key="14">
    <source>
        <dbReference type="Pfam" id="PF02096"/>
    </source>
</evidence>
<dbReference type="InterPro" id="IPR028055">
    <property type="entry name" value="YidC/Oxa/ALB_C"/>
</dbReference>
<evidence type="ECO:0000256" key="5">
    <source>
        <dbReference type="ARBA" id="ARBA00022475"/>
    </source>
</evidence>